<accession>A0AAJ0MEW7</accession>
<evidence type="ECO:0000313" key="3">
    <source>
        <dbReference type="EMBL" id="KAK3353873.1"/>
    </source>
</evidence>
<sequence>MLPTAVDVTAKPGVLSSTPGPSPTPMPQPIKDIGIQNELKQWQEVLKQKRAAFERFGNRDLFHPSDFTEFSSYLELMAKSYSRRPVSQLLDKFAKKLGHLQSFSQGISAIAQAESAASIIWGAFLVILECVMRHSSHLNEAFEILVEFSDVIIPLFEHSQILYRDNPELHWPLRDIFSDFADYCLKTAEYLSRSPSVNIVRGLFGSKPQTRLKKLKESIAKNHTKLARAIDKAHRETVIQDHRKLLAAKLAEAPAASVVPSSFKPAFPIETGRPTRNFKFCGRTDVLERLSSVLQRPHSGDAQGGAWQVYAHVQAPKYDAIFWLRSQTEAELSTSYAAIAVKLRLRDLYTPAGSSQGCLSPGGDENMNVEAARDWLDTTDKRWLLVFDNVEDIESIQRYILRSPTACGAIIITTQRPNIQPITHIFQNIALPSLSSRESIKLLFDYLERNSRGPEEASKAFEITRIVGGLPLAITTIGGSISMSNLTVAEFLDHINRSDKIWDTAEATRVQGYERSLGSVFELALAKLSDNSRKLIDLLGFLNPDNIPEAMLLGGQDASGLEFLGSPDELTAIIADLNMRQLVKRKPGGPSGPYLSIHRSLQLSILHGLSRNPAMRSRVFGRALGLVRKQLPPPSATQGFEHDMFAKYNVYVPQLISLHSHSLWPEPGIALGLDSAKVIIDVGTYMWRTGHFNECRNMLETAESTLIQEGLPEDDVLFSDIDDVLGVIRDRSGALYRKDALRRRLRAVDIREKIFAAIPPARVTLQDKIRLYNAHANLACTHIHNENFDEAGRIMEGCLKQYQSWGTEDEFPFEYSKYYHHSSFAIMAQGRIQEALARVARSVELQERDPSPLNILGVAYKCRHGILLYHAGEVERAIAVLEECIAVYKTALGNANAQTLDMYCFLAGILMQRGENIKARDYLEHCLKPAHRAGWSEVGIAMAEFRMAGVKTSLSGREAGAPHAQEAQAARNKYLLEVPQYFKGIEEDPQAIQDQMLCCWHGRITARYANKHLKAVIYLMVVEDMPVKVIAEEVSI</sequence>
<reference evidence="3" key="2">
    <citation type="submission" date="2023-06" db="EMBL/GenBank/DDBJ databases">
        <authorList>
            <consortium name="Lawrence Berkeley National Laboratory"/>
            <person name="Haridas S."/>
            <person name="Hensen N."/>
            <person name="Bonometti L."/>
            <person name="Westerberg I."/>
            <person name="Brannstrom I.O."/>
            <person name="Guillou S."/>
            <person name="Cros-Aarteil S."/>
            <person name="Calhoun S."/>
            <person name="Kuo A."/>
            <person name="Mondo S."/>
            <person name="Pangilinan J."/>
            <person name="Riley R."/>
            <person name="Labutti K."/>
            <person name="Andreopoulos B."/>
            <person name="Lipzen A."/>
            <person name="Chen C."/>
            <person name="Yanf M."/>
            <person name="Daum C."/>
            <person name="Ng V."/>
            <person name="Clum A."/>
            <person name="Steindorff A."/>
            <person name="Ohm R."/>
            <person name="Martin F."/>
            <person name="Silar P."/>
            <person name="Natvig D."/>
            <person name="Lalanne C."/>
            <person name="Gautier V."/>
            <person name="Ament-Velasquez S.L."/>
            <person name="Kruys A."/>
            <person name="Hutchinson M.I."/>
            <person name="Powell A.J."/>
            <person name="Barry K."/>
            <person name="Miller A.N."/>
            <person name="Grigoriev I.V."/>
            <person name="Debuchy R."/>
            <person name="Gladieux P."/>
            <person name="Thoren M.H."/>
            <person name="Johannesson H."/>
        </authorList>
    </citation>
    <scope>NUCLEOTIDE SEQUENCE</scope>
    <source>
        <strain evidence="3">CBS 955.72</strain>
    </source>
</reference>
<organism evidence="3 4">
    <name type="scientific">Lasiosphaeria hispida</name>
    <dbReference type="NCBI Taxonomy" id="260671"/>
    <lineage>
        <taxon>Eukaryota</taxon>
        <taxon>Fungi</taxon>
        <taxon>Dikarya</taxon>
        <taxon>Ascomycota</taxon>
        <taxon>Pezizomycotina</taxon>
        <taxon>Sordariomycetes</taxon>
        <taxon>Sordariomycetidae</taxon>
        <taxon>Sordariales</taxon>
        <taxon>Lasiosphaeriaceae</taxon>
        <taxon>Lasiosphaeria</taxon>
    </lineage>
</organism>
<feature type="region of interest" description="Disordered" evidence="1">
    <location>
        <begin position="1"/>
        <end position="27"/>
    </location>
</feature>
<comment type="caution">
    <text evidence="3">The sequence shown here is derived from an EMBL/GenBank/DDBJ whole genome shotgun (WGS) entry which is preliminary data.</text>
</comment>
<reference evidence="3" key="1">
    <citation type="journal article" date="2023" name="Mol. Phylogenet. Evol.">
        <title>Genome-scale phylogeny and comparative genomics of the fungal order Sordariales.</title>
        <authorList>
            <person name="Hensen N."/>
            <person name="Bonometti L."/>
            <person name="Westerberg I."/>
            <person name="Brannstrom I.O."/>
            <person name="Guillou S."/>
            <person name="Cros-Aarteil S."/>
            <person name="Calhoun S."/>
            <person name="Haridas S."/>
            <person name="Kuo A."/>
            <person name="Mondo S."/>
            <person name="Pangilinan J."/>
            <person name="Riley R."/>
            <person name="LaButti K."/>
            <person name="Andreopoulos B."/>
            <person name="Lipzen A."/>
            <person name="Chen C."/>
            <person name="Yan M."/>
            <person name="Daum C."/>
            <person name="Ng V."/>
            <person name="Clum A."/>
            <person name="Steindorff A."/>
            <person name="Ohm R.A."/>
            <person name="Martin F."/>
            <person name="Silar P."/>
            <person name="Natvig D.O."/>
            <person name="Lalanne C."/>
            <person name="Gautier V."/>
            <person name="Ament-Velasquez S.L."/>
            <person name="Kruys A."/>
            <person name="Hutchinson M.I."/>
            <person name="Powell A.J."/>
            <person name="Barry K."/>
            <person name="Miller A.N."/>
            <person name="Grigoriev I.V."/>
            <person name="Debuchy R."/>
            <person name="Gladieux P."/>
            <person name="Hiltunen Thoren M."/>
            <person name="Johannesson H."/>
        </authorList>
    </citation>
    <scope>NUCLEOTIDE SEQUENCE</scope>
    <source>
        <strain evidence="3">CBS 955.72</strain>
    </source>
</reference>
<name>A0AAJ0MEW7_9PEZI</name>
<dbReference type="PANTHER" id="PTHR35205">
    <property type="entry name" value="NB-ARC AND TPR DOMAIN PROTEIN"/>
    <property type="match status" value="1"/>
</dbReference>
<feature type="domain" description="DUF7779" evidence="2">
    <location>
        <begin position="524"/>
        <end position="610"/>
    </location>
</feature>
<evidence type="ECO:0000256" key="1">
    <source>
        <dbReference type="SAM" id="MobiDB-lite"/>
    </source>
</evidence>
<dbReference type="InterPro" id="IPR011990">
    <property type="entry name" value="TPR-like_helical_dom_sf"/>
</dbReference>
<keyword evidence="4" id="KW-1185">Reference proteome</keyword>
<dbReference type="Pfam" id="PF25000">
    <property type="entry name" value="DUF7779"/>
    <property type="match status" value="1"/>
</dbReference>
<dbReference type="AlphaFoldDB" id="A0AAJ0MEW7"/>
<dbReference type="Proteomes" id="UP001275084">
    <property type="component" value="Unassembled WGS sequence"/>
</dbReference>
<dbReference type="GO" id="GO:0043531">
    <property type="term" value="F:ADP binding"/>
    <property type="evidence" value="ECO:0007669"/>
    <property type="project" value="InterPro"/>
</dbReference>
<dbReference type="PANTHER" id="PTHR35205:SF1">
    <property type="entry name" value="ZU5 DOMAIN-CONTAINING PROTEIN"/>
    <property type="match status" value="1"/>
</dbReference>
<dbReference type="EMBL" id="JAUIQD010000004">
    <property type="protein sequence ID" value="KAK3353873.1"/>
    <property type="molecule type" value="Genomic_DNA"/>
</dbReference>
<dbReference type="Gene3D" id="1.25.40.10">
    <property type="entry name" value="Tetratricopeptide repeat domain"/>
    <property type="match status" value="1"/>
</dbReference>
<dbReference type="SUPFAM" id="SSF48452">
    <property type="entry name" value="TPR-like"/>
    <property type="match status" value="1"/>
</dbReference>
<protein>
    <recommendedName>
        <fullName evidence="2">DUF7779 domain-containing protein</fullName>
    </recommendedName>
</protein>
<evidence type="ECO:0000313" key="4">
    <source>
        <dbReference type="Proteomes" id="UP001275084"/>
    </source>
</evidence>
<evidence type="ECO:0000259" key="2">
    <source>
        <dbReference type="Pfam" id="PF25000"/>
    </source>
</evidence>
<proteinExistence type="predicted"/>
<dbReference type="InterPro" id="IPR056681">
    <property type="entry name" value="DUF7779"/>
</dbReference>
<dbReference type="Gene3D" id="3.40.50.300">
    <property type="entry name" value="P-loop containing nucleotide triphosphate hydrolases"/>
    <property type="match status" value="1"/>
</dbReference>
<dbReference type="Pfam" id="PF13374">
    <property type="entry name" value="TPR_10"/>
    <property type="match status" value="1"/>
</dbReference>
<dbReference type="InterPro" id="IPR027417">
    <property type="entry name" value="P-loop_NTPase"/>
</dbReference>
<dbReference type="SUPFAM" id="SSF52540">
    <property type="entry name" value="P-loop containing nucleoside triphosphate hydrolases"/>
    <property type="match status" value="1"/>
</dbReference>
<gene>
    <name evidence="3" type="ORF">B0T25DRAFT_581546</name>
</gene>